<dbReference type="PANTHER" id="PTHR37309:SF1">
    <property type="entry name" value="SLR0284 PROTEIN"/>
    <property type="match status" value="1"/>
</dbReference>
<keyword evidence="1" id="KW-0812">Transmembrane</keyword>
<dbReference type="EMBL" id="MFTT01000018">
    <property type="protein sequence ID" value="OGI69860.1"/>
    <property type="molecule type" value="Genomic_DNA"/>
</dbReference>
<gene>
    <name evidence="2" type="ORF">A2824_01470</name>
</gene>
<evidence type="ECO:0000313" key="3">
    <source>
        <dbReference type="Proteomes" id="UP000178059"/>
    </source>
</evidence>
<dbReference type="AlphaFoldDB" id="A0A1F6VJM2"/>
<dbReference type="InterPro" id="IPR007165">
    <property type="entry name" value="Phage_holin_4_2"/>
</dbReference>
<dbReference type="STRING" id="1801743.A2824_01470"/>
<accession>A0A1F6VJM2</accession>
<comment type="caution">
    <text evidence="2">The sequence shown here is derived from an EMBL/GenBank/DDBJ whole genome shotgun (WGS) entry which is preliminary data.</text>
</comment>
<feature type="transmembrane region" description="Helical" evidence="1">
    <location>
        <begin position="53"/>
        <end position="75"/>
    </location>
</feature>
<keyword evidence="1" id="KW-0472">Membrane</keyword>
<dbReference type="Pfam" id="PF04020">
    <property type="entry name" value="Phage_holin_4_2"/>
    <property type="match status" value="1"/>
</dbReference>
<dbReference type="Proteomes" id="UP000178059">
    <property type="component" value="Unassembled WGS sequence"/>
</dbReference>
<feature type="transmembrane region" description="Helical" evidence="1">
    <location>
        <begin position="87"/>
        <end position="106"/>
    </location>
</feature>
<evidence type="ECO:0000313" key="2">
    <source>
        <dbReference type="EMBL" id="OGI69860.1"/>
    </source>
</evidence>
<proteinExistence type="predicted"/>
<keyword evidence="1" id="KW-1133">Transmembrane helix</keyword>
<evidence type="ECO:0008006" key="4">
    <source>
        <dbReference type="Google" id="ProtNLM"/>
    </source>
</evidence>
<reference evidence="2 3" key="1">
    <citation type="journal article" date="2016" name="Nat. Commun.">
        <title>Thousands of microbial genomes shed light on interconnected biogeochemical processes in an aquifer system.</title>
        <authorList>
            <person name="Anantharaman K."/>
            <person name="Brown C.T."/>
            <person name="Hug L.A."/>
            <person name="Sharon I."/>
            <person name="Castelle C.J."/>
            <person name="Probst A.J."/>
            <person name="Thomas B.C."/>
            <person name="Singh A."/>
            <person name="Wilkins M.J."/>
            <person name="Karaoz U."/>
            <person name="Brodie E.L."/>
            <person name="Williams K.H."/>
            <person name="Hubbard S.S."/>
            <person name="Banfield J.F."/>
        </authorList>
    </citation>
    <scope>NUCLEOTIDE SEQUENCE [LARGE SCALE GENOMIC DNA]</scope>
</reference>
<feature type="transmembrane region" description="Helical" evidence="1">
    <location>
        <begin position="26"/>
        <end position="46"/>
    </location>
</feature>
<organism evidence="2 3">
    <name type="scientific">Candidatus Nomurabacteria bacterium RIFCSPHIGHO2_01_FULL_42_16</name>
    <dbReference type="NCBI Taxonomy" id="1801743"/>
    <lineage>
        <taxon>Bacteria</taxon>
        <taxon>Candidatus Nomuraibacteriota</taxon>
    </lineage>
</organism>
<evidence type="ECO:0000256" key="1">
    <source>
        <dbReference type="SAM" id="Phobius"/>
    </source>
</evidence>
<protein>
    <recommendedName>
        <fullName evidence="4">Phage holin family protein</fullName>
    </recommendedName>
</protein>
<dbReference type="PANTHER" id="PTHR37309">
    <property type="entry name" value="SLR0284 PROTEIN"/>
    <property type="match status" value="1"/>
</dbReference>
<name>A0A1F6VJM2_9BACT</name>
<sequence>MRIILQWLILSGAVYGLGYFLPGINVAPWWVAAIVGAILVFINIIVRPILKILTLPLNLITFGLFSVALNVLFFWFPSTIIDGFDVITWKDAIIGAIIISLINWIFDKVRK</sequence>